<reference evidence="2 3" key="1">
    <citation type="submission" date="2020-04" db="EMBL/GenBank/DDBJ databases">
        <title>Arthrobacter sp. nov.</title>
        <authorList>
            <person name="Liu S."/>
        </authorList>
    </citation>
    <scope>NUCLEOTIDE SEQUENCE [LARGE SCALE GENOMIC DNA]</scope>
    <source>
        <strain evidence="2 3">E918</strain>
    </source>
</reference>
<keyword evidence="3" id="KW-1185">Reference proteome</keyword>
<feature type="compositionally biased region" description="Basic and acidic residues" evidence="1">
    <location>
        <begin position="258"/>
        <end position="273"/>
    </location>
</feature>
<organism evidence="2 3">
    <name type="scientific">Arthrobacter mobilis</name>
    <dbReference type="NCBI Taxonomy" id="2724944"/>
    <lineage>
        <taxon>Bacteria</taxon>
        <taxon>Bacillati</taxon>
        <taxon>Actinomycetota</taxon>
        <taxon>Actinomycetes</taxon>
        <taxon>Micrococcales</taxon>
        <taxon>Micrococcaceae</taxon>
        <taxon>Arthrobacter</taxon>
    </lineage>
</organism>
<name>A0A7X6K7Z2_9MICC</name>
<protein>
    <recommendedName>
        <fullName evidence="4">Alpha/beta hydrolase family protein</fullName>
    </recommendedName>
</protein>
<dbReference type="EMBL" id="JAAZSQ010000039">
    <property type="protein sequence ID" value="NKX56835.1"/>
    <property type="molecule type" value="Genomic_DNA"/>
</dbReference>
<dbReference type="InterPro" id="IPR029058">
    <property type="entry name" value="AB_hydrolase_fold"/>
</dbReference>
<evidence type="ECO:0000313" key="2">
    <source>
        <dbReference type="EMBL" id="NKX56835.1"/>
    </source>
</evidence>
<proteinExistence type="predicted"/>
<dbReference type="AlphaFoldDB" id="A0A7X6K7Z2"/>
<accession>A0A7X6K7Z2</accession>
<dbReference type="RefSeq" id="WP_168489373.1">
    <property type="nucleotide sequence ID" value="NZ_JAAZSQ010000039.1"/>
</dbReference>
<comment type="caution">
    <text evidence="2">The sequence shown here is derived from an EMBL/GenBank/DDBJ whole genome shotgun (WGS) entry which is preliminary data.</text>
</comment>
<feature type="region of interest" description="Disordered" evidence="1">
    <location>
        <begin position="248"/>
        <end position="281"/>
    </location>
</feature>
<evidence type="ECO:0000313" key="3">
    <source>
        <dbReference type="Proteomes" id="UP000544090"/>
    </source>
</evidence>
<evidence type="ECO:0000256" key="1">
    <source>
        <dbReference type="SAM" id="MobiDB-lite"/>
    </source>
</evidence>
<gene>
    <name evidence="2" type="ORF">HGG74_20395</name>
</gene>
<dbReference type="Gene3D" id="3.40.50.1820">
    <property type="entry name" value="alpha/beta hydrolase"/>
    <property type="match status" value="1"/>
</dbReference>
<sequence length="289" mass="30795">MARVLGIHGIAQQYKGGPQLTNLWWLAMRGGLEVAGHREVADRLKDSDVRVAFYGDLFRPAGSMAGGGPPYTAADIRPGPERDLLQAWYAQAVEQEPGLGPPEGSMGPGTVAVQVMLEKLLHSKTFAGVARRALVGDLKQVTAFLTDPGIKDRVLERTAAEVTEDTRAVIGHSLGSVVAYEYLARSAPPQVELLITVGSPLGMPNLVFDRLTPAPADGQGAWPGTVARWVNIADKNDTVALRKQLAPLFPPPDGTPPVEDHLVDNGKDPHGIEPHLTSRPAGQALADLL</sequence>
<dbReference type="SUPFAM" id="SSF53474">
    <property type="entry name" value="alpha/beta-Hydrolases"/>
    <property type="match status" value="1"/>
</dbReference>
<evidence type="ECO:0008006" key="4">
    <source>
        <dbReference type="Google" id="ProtNLM"/>
    </source>
</evidence>
<dbReference type="Proteomes" id="UP000544090">
    <property type="component" value="Unassembled WGS sequence"/>
</dbReference>